<evidence type="ECO:0000313" key="7">
    <source>
        <dbReference type="Proteomes" id="UP000256485"/>
    </source>
</evidence>
<dbReference type="OrthoDB" id="3173376at2"/>
<keyword evidence="1" id="KW-0805">Transcription regulation</keyword>
<dbReference type="InterPro" id="IPR036271">
    <property type="entry name" value="Tet_transcr_reg_TetR-rel_C_sf"/>
</dbReference>
<dbReference type="SUPFAM" id="SSF48498">
    <property type="entry name" value="Tetracyclin repressor-like, C-terminal domain"/>
    <property type="match status" value="1"/>
</dbReference>
<evidence type="ECO:0000256" key="3">
    <source>
        <dbReference type="ARBA" id="ARBA00023163"/>
    </source>
</evidence>
<dbReference type="InterPro" id="IPR025996">
    <property type="entry name" value="MT1864/Rv1816-like_C"/>
</dbReference>
<dbReference type="GO" id="GO:0003700">
    <property type="term" value="F:DNA-binding transcription factor activity"/>
    <property type="evidence" value="ECO:0007669"/>
    <property type="project" value="TreeGrafter"/>
</dbReference>
<gene>
    <name evidence="6" type="ORF">DFJ64_1800</name>
</gene>
<dbReference type="InterPro" id="IPR009057">
    <property type="entry name" value="Homeodomain-like_sf"/>
</dbReference>
<dbReference type="SUPFAM" id="SSF46689">
    <property type="entry name" value="Homeodomain-like"/>
    <property type="match status" value="1"/>
</dbReference>
<dbReference type="InterPro" id="IPR001647">
    <property type="entry name" value="HTH_TetR"/>
</dbReference>
<feature type="domain" description="HTH tetR-type" evidence="5">
    <location>
        <begin position="8"/>
        <end position="68"/>
    </location>
</feature>
<evidence type="ECO:0000256" key="4">
    <source>
        <dbReference type="PROSITE-ProRule" id="PRU00335"/>
    </source>
</evidence>
<dbReference type="Pfam" id="PF00440">
    <property type="entry name" value="TetR_N"/>
    <property type="match status" value="1"/>
</dbReference>
<dbReference type="Proteomes" id="UP000256485">
    <property type="component" value="Unassembled WGS sequence"/>
</dbReference>
<dbReference type="PANTHER" id="PTHR30055:SF220">
    <property type="entry name" value="TETR-FAMILY REGULATORY PROTEIN"/>
    <property type="match status" value="1"/>
</dbReference>
<dbReference type="PROSITE" id="PS50977">
    <property type="entry name" value="HTH_TETR_2"/>
    <property type="match status" value="1"/>
</dbReference>
<dbReference type="RefSeq" id="WP_115850037.1">
    <property type="nucleotide sequence ID" value="NZ_QTUC01000001.1"/>
</dbReference>
<accession>A0A3D9V6R9</accession>
<name>A0A3D9V6R9_THECX</name>
<dbReference type="InterPro" id="IPR050109">
    <property type="entry name" value="HTH-type_TetR-like_transc_reg"/>
</dbReference>
<evidence type="ECO:0000256" key="1">
    <source>
        <dbReference type="ARBA" id="ARBA00023015"/>
    </source>
</evidence>
<dbReference type="PANTHER" id="PTHR30055">
    <property type="entry name" value="HTH-TYPE TRANSCRIPTIONAL REGULATOR RUTR"/>
    <property type="match status" value="1"/>
</dbReference>
<evidence type="ECO:0000256" key="2">
    <source>
        <dbReference type="ARBA" id="ARBA00023125"/>
    </source>
</evidence>
<dbReference type="AlphaFoldDB" id="A0A3D9V6R9"/>
<protein>
    <submittedName>
        <fullName evidence="6">TetR family transcriptional regulator</fullName>
    </submittedName>
</protein>
<organism evidence="6 7">
    <name type="scientific">Thermasporomyces composti</name>
    <dbReference type="NCBI Taxonomy" id="696763"/>
    <lineage>
        <taxon>Bacteria</taxon>
        <taxon>Bacillati</taxon>
        <taxon>Actinomycetota</taxon>
        <taxon>Actinomycetes</taxon>
        <taxon>Propionibacteriales</taxon>
        <taxon>Nocardioidaceae</taxon>
        <taxon>Thermasporomyces</taxon>
    </lineage>
</organism>
<comment type="caution">
    <text evidence="6">The sequence shown here is derived from an EMBL/GenBank/DDBJ whole genome shotgun (WGS) entry which is preliminary data.</text>
</comment>
<dbReference type="Gene3D" id="1.10.357.10">
    <property type="entry name" value="Tetracycline Repressor, domain 2"/>
    <property type="match status" value="1"/>
</dbReference>
<evidence type="ECO:0000313" key="6">
    <source>
        <dbReference type="EMBL" id="REF36393.1"/>
    </source>
</evidence>
<reference evidence="6 7" key="1">
    <citation type="submission" date="2018-08" db="EMBL/GenBank/DDBJ databases">
        <title>Sequencing the genomes of 1000 actinobacteria strains.</title>
        <authorList>
            <person name="Klenk H.-P."/>
        </authorList>
    </citation>
    <scope>NUCLEOTIDE SEQUENCE [LARGE SCALE GENOMIC DNA]</scope>
    <source>
        <strain evidence="6 7">DSM 22891</strain>
    </source>
</reference>
<dbReference type="PRINTS" id="PR00455">
    <property type="entry name" value="HTHTETR"/>
</dbReference>
<keyword evidence="7" id="KW-1185">Reference proteome</keyword>
<feature type="DNA-binding region" description="H-T-H motif" evidence="4">
    <location>
        <begin position="31"/>
        <end position="50"/>
    </location>
</feature>
<proteinExistence type="predicted"/>
<sequence length="201" mass="22021">MKRSYHHGDLRQALIDGALEVLAEKGVDGFSLRETARRVGVSPAAYKHHFADTRALLTALAALAFTRLANLLEQACAAVDLERRDCLRAQAAAYLEFALTEPALFDLMWRTPLLDLSDPTLVAEKTRAFECLDRVVRGPDAPRVPPDDPAMAPAITCWSLVHGFARLVLDGTLGHDGEARTRAASRLLPLMLDLVTIPEDV</sequence>
<dbReference type="Pfam" id="PF13305">
    <property type="entry name" value="TetR_C_33"/>
    <property type="match status" value="1"/>
</dbReference>
<dbReference type="GO" id="GO:0000976">
    <property type="term" value="F:transcription cis-regulatory region binding"/>
    <property type="evidence" value="ECO:0007669"/>
    <property type="project" value="TreeGrafter"/>
</dbReference>
<evidence type="ECO:0000259" key="5">
    <source>
        <dbReference type="PROSITE" id="PS50977"/>
    </source>
</evidence>
<keyword evidence="3" id="KW-0804">Transcription</keyword>
<dbReference type="EMBL" id="QTUC01000001">
    <property type="protein sequence ID" value="REF36393.1"/>
    <property type="molecule type" value="Genomic_DNA"/>
</dbReference>
<keyword evidence="2 4" id="KW-0238">DNA-binding</keyword>